<dbReference type="GO" id="GO:0005524">
    <property type="term" value="F:ATP binding"/>
    <property type="evidence" value="ECO:0007669"/>
    <property type="project" value="InterPro"/>
</dbReference>
<evidence type="ECO:0000256" key="19">
    <source>
        <dbReference type="SAM" id="MobiDB-lite"/>
    </source>
</evidence>
<feature type="compositionally biased region" description="Pro residues" evidence="19">
    <location>
        <begin position="537"/>
        <end position="546"/>
    </location>
</feature>
<dbReference type="GO" id="GO:0003735">
    <property type="term" value="F:structural constituent of ribosome"/>
    <property type="evidence" value="ECO:0007669"/>
    <property type="project" value="InterPro"/>
</dbReference>
<dbReference type="InterPro" id="IPR001884">
    <property type="entry name" value="IF5A-like"/>
</dbReference>
<sequence>MDVTGDEEEEIKAEINMLKKYSHHRNIATYYGAFVKKNPPGHDDQLWNTKGNSLKEEWTAYICREILRNVLLTENAEVKLVDFGVSAQLDRTVGRRNTFIGTPYWMAPEVIACDENPDATYDFKSDLWSLGITAIEMAEGAPPLCDMHPMRALFLIPRNAAPRLKSKKWDMPNERQIRIQLKDHIDRTKKKRGERDETEYEYSGSEEEDEERDIGEPSSIINVPGESTLRRDFLRLQLANKERSDALRRQQLEQQQNEEHKRLLLAERQKRIEERRRLEEQQRRERDQRKQQEREQRRRYEEMEQLRRDEERRHAEREQEYIRRQLEEEQRQLEILQQQLLQEQALLLEYKRKQIEEQRQAERLQRQLQQERAYLKQLYHYKDQAPGANSDNKPTWAKEVMRRAQSNSPRIPPKKYHSFSRPREPDMANLLLLPGYKPRRPRPPSYPAHVSPGRRESLQNCHLPRIRITCAPDRSPDPTKPSQRRKSPGRTSESRGRSPGRWSLYDPHGVSSSCAGSPSPSRPPMPRQNSDPTSDTPAPPPLPLPRLVPQRTTSISPALQPGSATGYLHGYATEEGEQRELVQLQHPQLPGGDLTALARELRELRQGEDTTRPPVKVTDYSSSSEDSHSSDDEEGEGEGGANDGTVAGGNEPFGMRGDPDDPHGNPSQDSTLMMHETHRERRRSSAASYGFPGHANLFPGNANLPDLVRQSTSLPSVSPGNGSGAHYGMVRLLPEDLLRQEQEQASLSEARKISVVNVNPTNIRPHSDTPEIRKYKKRFNSEILCAALWGVNLLVGTENGLMLLDRSGQGKVYNLINRRRFQQMDVLEGLNVLVTISGKKNKLRVYYLSWLRNRILHNDPEVEKKQGWITVGDLEGCVHYKVVKYERIKFLVIALKNAVEIYAWAPKPYHKFMAFKSFTELQHRPQLVDLTVEEGQRLKVIYGSSVGFHVIDVDSGNPYDIYIPSHLLANNASPVIQIQSQVTPHAIVVLPKTDGMEMLLCYEDEGVYVNTYGRITKDVVLQWGEMPTSVAYIHSNQIMGWGEKAIEIRSVETGHLDGVFMHKRAQRLKFLSERNDKVFFASVRSGGSSQVFFMTLNRSSMMNWGRSGQEQLLLNNIKCSCPSDCGGTTNGYVIRPVRFHRPKLLLESGGLSRAALASPIVQRTMADILDFETAESGASNTYPIQCSALRKNGHVVMKGHPCKIVEMSTSKTGKHGHAKVNLVGIDIFTNKKYEDVCPSTHNMDVPHIKRTEWQLINITDGFMSLMFENGDLREDLRLPEGDLGKEIQTKFDANDEFLVMKPKKQIFVKKSKKGASWKFTLDLTHPVEDGILDSANFEVFLKERIKVNGKTGNLGGVVQVGRMKNKINITSEKQFSKRYLKYLTKKYLKKNNLRDWLRVVASDKETYELRYFQISQEDEESEADE</sequence>
<dbReference type="GO" id="GO:0005840">
    <property type="term" value="C:ribosome"/>
    <property type="evidence" value="ECO:0007669"/>
    <property type="project" value="UniProtKB-KW"/>
</dbReference>
<feature type="domain" description="CNH" evidence="21">
    <location>
        <begin position="780"/>
        <end position="1078"/>
    </location>
</feature>
<dbReference type="FunFam" id="2.40.50.140:FF:000034">
    <property type="entry name" value="Eukaryotic translation initiation factor 5A"/>
    <property type="match status" value="1"/>
</dbReference>
<dbReference type="GO" id="GO:1990904">
    <property type="term" value="C:ribonucleoprotein complex"/>
    <property type="evidence" value="ECO:0007669"/>
    <property type="project" value="UniProtKB-KW"/>
</dbReference>
<evidence type="ECO:0000256" key="1">
    <source>
        <dbReference type="ARBA" id="ARBA00004397"/>
    </source>
</evidence>
<evidence type="ECO:0000256" key="18">
    <source>
        <dbReference type="ARBA" id="ARBA00041214"/>
    </source>
</evidence>
<feature type="domain" description="Protein kinase" evidence="20">
    <location>
        <begin position="1"/>
        <end position="203"/>
    </location>
</feature>
<keyword evidence="23" id="KW-1185">Reference proteome</keyword>
<dbReference type="GO" id="GO:0045901">
    <property type="term" value="P:positive regulation of translational elongation"/>
    <property type="evidence" value="ECO:0007669"/>
    <property type="project" value="InterPro"/>
</dbReference>
<keyword evidence="16" id="KW-0687">Ribonucleoprotein</keyword>
<protein>
    <recommendedName>
        <fullName evidence="17">Large ribosomal subunit protein eL22</fullName>
        <ecNumber evidence="6">2.7.11.1</ecNumber>
    </recommendedName>
    <alternativeName>
        <fullName evidence="18">60S ribosomal protein L22</fullName>
    </alternativeName>
</protein>
<dbReference type="SUPFAM" id="SSF56112">
    <property type="entry name" value="Protein kinase-like (PK-like)"/>
    <property type="match status" value="1"/>
</dbReference>
<dbReference type="EMBL" id="JANIIK010000037">
    <property type="protein sequence ID" value="KAJ3611021.1"/>
    <property type="molecule type" value="Genomic_DNA"/>
</dbReference>
<dbReference type="Proteomes" id="UP001148018">
    <property type="component" value="Unassembled WGS sequence"/>
</dbReference>
<feature type="compositionally biased region" description="Acidic residues" evidence="19">
    <location>
        <begin position="196"/>
        <end position="213"/>
    </location>
</feature>
<dbReference type="GO" id="GO:0003723">
    <property type="term" value="F:RNA binding"/>
    <property type="evidence" value="ECO:0007669"/>
    <property type="project" value="UniProtKB-KW"/>
</dbReference>
<feature type="region of interest" description="Disordered" evidence="19">
    <location>
        <begin position="187"/>
        <end position="225"/>
    </location>
</feature>
<dbReference type="GO" id="GO:0004674">
    <property type="term" value="F:protein serine/threonine kinase activity"/>
    <property type="evidence" value="ECO:0007669"/>
    <property type="project" value="UniProtKB-KW"/>
</dbReference>
<feature type="region of interest" description="Disordered" evidence="19">
    <location>
        <begin position="277"/>
        <end position="317"/>
    </location>
</feature>
<dbReference type="PROSITE" id="PS50011">
    <property type="entry name" value="PROTEIN_KINASE_DOM"/>
    <property type="match status" value="1"/>
</dbReference>
<keyword evidence="9" id="KW-0808">Transferase</keyword>
<name>A0A9Q0IVR5_9TELE</name>
<keyword evidence="12" id="KW-0694">RNA-binding</keyword>
<evidence type="ECO:0000256" key="3">
    <source>
        <dbReference type="ARBA" id="ARBA00006016"/>
    </source>
</evidence>
<dbReference type="FunFam" id="2.30.30.30:FF:000007">
    <property type="entry name" value="Eukaryotic translation initiation factor 5A"/>
    <property type="match status" value="1"/>
</dbReference>
<evidence type="ECO:0000256" key="10">
    <source>
        <dbReference type="ARBA" id="ARBA00022768"/>
    </source>
</evidence>
<dbReference type="GO" id="GO:0003746">
    <property type="term" value="F:translation elongation factor activity"/>
    <property type="evidence" value="ECO:0007669"/>
    <property type="project" value="UniProtKB-KW"/>
</dbReference>
<evidence type="ECO:0000313" key="22">
    <source>
        <dbReference type="EMBL" id="KAJ3611021.1"/>
    </source>
</evidence>
<comment type="similarity">
    <text evidence="4">Belongs to the eukaryotic ribosomal protein eL22 family.</text>
</comment>
<dbReference type="SUPFAM" id="SSF50249">
    <property type="entry name" value="Nucleic acid-binding proteins"/>
    <property type="match status" value="1"/>
</dbReference>
<evidence type="ECO:0000256" key="17">
    <source>
        <dbReference type="ARBA" id="ARBA00040613"/>
    </source>
</evidence>
<dbReference type="Pfam" id="PF00780">
    <property type="entry name" value="CNH"/>
    <property type="match status" value="1"/>
</dbReference>
<comment type="similarity">
    <text evidence="3">Belongs to the eIF-5A family.</text>
</comment>
<dbReference type="Pfam" id="PF01776">
    <property type="entry name" value="Ribosomal_L22e"/>
    <property type="match status" value="1"/>
</dbReference>
<dbReference type="OrthoDB" id="8957712at2759"/>
<accession>A0A9Q0IVR5</accession>
<dbReference type="SMART" id="SM00036">
    <property type="entry name" value="CNH"/>
    <property type="match status" value="1"/>
</dbReference>
<evidence type="ECO:0000256" key="5">
    <source>
        <dbReference type="ARBA" id="ARBA00008874"/>
    </source>
</evidence>
<keyword evidence="7" id="KW-0963">Cytoplasm</keyword>
<dbReference type="PROSITE" id="PS00302">
    <property type="entry name" value="IF5A_HYPUSINE"/>
    <property type="match status" value="1"/>
</dbReference>
<dbReference type="InterPro" id="IPR014722">
    <property type="entry name" value="Rib_uL2_dom2"/>
</dbReference>
<evidence type="ECO:0000256" key="9">
    <source>
        <dbReference type="ARBA" id="ARBA00022679"/>
    </source>
</evidence>
<dbReference type="PANTHER" id="PTHR47096">
    <property type="entry name" value="MISSHAPEN LIKE KINASE 1"/>
    <property type="match status" value="1"/>
</dbReference>
<evidence type="ECO:0000256" key="13">
    <source>
        <dbReference type="ARBA" id="ARBA00022917"/>
    </source>
</evidence>
<dbReference type="NCBIfam" id="TIGR00037">
    <property type="entry name" value="eIF_5A"/>
    <property type="match status" value="1"/>
</dbReference>
<comment type="subcellular location">
    <subcellularLocation>
        <location evidence="2">Cytoplasm</location>
    </subcellularLocation>
    <subcellularLocation>
        <location evidence="1">Endoplasmic reticulum membrane</location>
        <topology evidence="1">Peripheral membrane protein</topology>
        <orientation evidence="1">Cytoplasmic side</orientation>
    </subcellularLocation>
</comment>
<dbReference type="GO" id="GO:0005829">
    <property type="term" value="C:cytosol"/>
    <property type="evidence" value="ECO:0007669"/>
    <property type="project" value="TreeGrafter"/>
</dbReference>
<dbReference type="SUPFAM" id="SSF50104">
    <property type="entry name" value="Translation proteins SH3-like domain"/>
    <property type="match status" value="1"/>
</dbReference>
<dbReference type="Gene3D" id="3.30.1360.210">
    <property type="match status" value="1"/>
</dbReference>
<keyword evidence="15" id="KW-0385">Hypusine</keyword>
<dbReference type="Pfam" id="PF21485">
    <property type="entry name" value="IF5A-like_N"/>
    <property type="match status" value="1"/>
</dbReference>
<dbReference type="Pfam" id="PF01287">
    <property type="entry name" value="eIF-5a"/>
    <property type="match status" value="1"/>
</dbReference>
<evidence type="ECO:0000256" key="16">
    <source>
        <dbReference type="ARBA" id="ARBA00023274"/>
    </source>
</evidence>
<dbReference type="Gene3D" id="3.30.200.20">
    <property type="entry name" value="Phosphorylase Kinase, domain 1"/>
    <property type="match status" value="1"/>
</dbReference>
<evidence type="ECO:0000256" key="6">
    <source>
        <dbReference type="ARBA" id="ARBA00012513"/>
    </source>
</evidence>
<dbReference type="InterPro" id="IPR008991">
    <property type="entry name" value="Translation_prot_SH3-like_sf"/>
</dbReference>
<comment type="similarity">
    <text evidence="5">Belongs to the protein kinase superfamily. STE Ser/Thr protein kinase family. STE20 subfamily.</text>
</comment>
<evidence type="ECO:0000256" key="15">
    <source>
        <dbReference type="ARBA" id="ARBA00023071"/>
    </source>
</evidence>
<dbReference type="InterPro" id="IPR000719">
    <property type="entry name" value="Prot_kinase_dom"/>
</dbReference>
<keyword evidence="14" id="KW-0689">Ribosomal protein</keyword>
<dbReference type="InterPro" id="IPR002671">
    <property type="entry name" value="Ribosomal_eL22"/>
</dbReference>
<reference evidence="22" key="1">
    <citation type="submission" date="2022-07" db="EMBL/GenBank/DDBJ databases">
        <title>Chromosome-level genome of Muraenolepis orangiensis.</title>
        <authorList>
            <person name="Kim J."/>
        </authorList>
    </citation>
    <scope>NUCLEOTIDE SEQUENCE</scope>
    <source>
        <strain evidence="22">KU_S4_2022</strain>
        <tissue evidence="22">Muscle</tissue>
    </source>
</reference>
<feature type="region of interest" description="Disordered" evidence="19">
    <location>
        <begin position="604"/>
        <end position="692"/>
    </location>
</feature>
<evidence type="ECO:0000256" key="11">
    <source>
        <dbReference type="ARBA" id="ARBA00022777"/>
    </source>
</evidence>
<dbReference type="EC" id="2.7.11.1" evidence="6"/>
<keyword evidence="8" id="KW-0723">Serine/threonine-protein kinase</keyword>
<organism evidence="22 23">
    <name type="scientific">Muraenolepis orangiensis</name>
    <name type="common">Patagonian moray cod</name>
    <dbReference type="NCBI Taxonomy" id="630683"/>
    <lineage>
        <taxon>Eukaryota</taxon>
        <taxon>Metazoa</taxon>
        <taxon>Chordata</taxon>
        <taxon>Craniata</taxon>
        <taxon>Vertebrata</taxon>
        <taxon>Euteleostomi</taxon>
        <taxon>Actinopterygii</taxon>
        <taxon>Neopterygii</taxon>
        <taxon>Teleostei</taxon>
        <taxon>Neoteleostei</taxon>
        <taxon>Acanthomorphata</taxon>
        <taxon>Zeiogadaria</taxon>
        <taxon>Gadariae</taxon>
        <taxon>Gadiformes</taxon>
        <taxon>Muraenolepidoidei</taxon>
        <taxon>Muraenolepididae</taxon>
        <taxon>Muraenolepis</taxon>
    </lineage>
</organism>
<keyword evidence="13" id="KW-0648">Protein biosynthesis</keyword>
<evidence type="ECO:0000256" key="2">
    <source>
        <dbReference type="ARBA" id="ARBA00004496"/>
    </source>
</evidence>
<dbReference type="InterPro" id="IPR051700">
    <property type="entry name" value="STE20_Ser-Thr_kinase"/>
</dbReference>
<dbReference type="GO" id="GO:0043022">
    <property type="term" value="F:ribosome binding"/>
    <property type="evidence" value="ECO:0007669"/>
    <property type="project" value="InterPro"/>
</dbReference>
<dbReference type="FunFam" id="3.30.1360.210:FF:000001">
    <property type="entry name" value="60S ribosomal protein L22 1"/>
    <property type="match status" value="1"/>
</dbReference>
<evidence type="ECO:0000259" key="21">
    <source>
        <dbReference type="PROSITE" id="PS50219"/>
    </source>
</evidence>
<dbReference type="Gene3D" id="2.30.30.30">
    <property type="match status" value="1"/>
</dbReference>
<gene>
    <name evidence="22" type="ORF">NHX12_021037</name>
</gene>
<evidence type="ECO:0000256" key="4">
    <source>
        <dbReference type="ARBA" id="ARBA00007817"/>
    </source>
</evidence>
<dbReference type="PROSITE" id="PS50219">
    <property type="entry name" value="CNH"/>
    <property type="match status" value="1"/>
</dbReference>
<dbReference type="InterPro" id="IPR020189">
    <property type="entry name" value="IF5A_C"/>
</dbReference>
<evidence type="ECO:0000256" key="7">
    <source>
        <dbReference type="ARBA" id="ARBA00022490"/>
    </source>
</evidence>
<evidence type="ECO:0000256" key="12">
    <source>
        <dbReference type="ARBA" id="ARBA00022884"/>
    </source>
</evidence>
<dbReference type="InterPro" id="IPR019769">
    <property type="entry name" value="Trans_elong_IF5A_hypusine_site"/>
</dbReference>
<dbReference type="Pfam" id="PF00069">
    <property type="entry name" value="Pkinase"/>
    <property type="match status" value="1"/>
</dbReference>
<dbReference type="InterPro" id="IPR048670">
    <property type="entry name" value="IF5A-like_N"/>
</dbReference>
<dbReference type="GO" id="GO:0005789">
    <property type="term" value="C:endoplasmic reticulum membrane"/>
    <property type="evidence" value="ECO:0007669"/>
    <property type="project" value="UniProtKB-SubCell"/>
</dbReference>
<dbReference type="GO" id="GO:0045905">
    <property type="term" value="P:positive regulation of translational termination"/>
    <property type="evidence" value="ECO:0007669"/>
    <property type="project" value="InterPro"/>
</dbReference>
<evidence type="ECO:0000259" key="20">
    <source>
        <dbReference type="PROSITE" id="PS50011"/>
    </source>
</evidence>
<dbReference type="InterPro" id="IPR012340">
    <property type="entry name" value="NA-bd_OB-fold"/>
</dbReference>
<evidence type="ECO:0000256" key="14">
    <source>
        <dbReference type="ARBA" id="ARBA00022980"/>
    </source>
</evidence>
<keyword evidence="10" id="KW-0251">Elongation factor</keyword>
<dbReference type="SMART" id="SM01376">
    <property type="entry name" value="eIF-5a"/>
    <property type="match status" value="1"/>
</dbReference>
<evidence type="ECO:0000313" key="23">
    <source>
        <dbReference type="Proteomes" id="UP001148018"/>
    </source>
</evidence>
<proteinExistence type="inferred from homology"/>
<dbReference type="InterPro" id="IPR011009">
    <property type="entry name" value="Kinase-like_dom_sf"/>
</dbReference>
<evidence type="ECO:0000256" key="8">
    <source>
        <dbReference type="ARBA" id="ARBA00022527"/>
    </source>
</evidence>
<dbReference type="InterPro" id="IPR001180">
    <property type="entry name" value="CNH_dom"/>
</dbReference>
<comment type="caution">
    <text evidence="22">The sequence shown here is derived from an EMBL/GenBank/DDBJ whole genome shotgun (WGS) entry which is preliminary data.</text>
</comment>
<dbReference type="CDD" id="cd04468">
    <property type="entry name" value="S1_eIF5A"/>
    <property type="match status" value="1"/>
</dbReference>
<keyword evidence="11" id="KW-0418">Kinase</keyword>
<dbReference type="PANTHER" id="PTHR47096:SF1">
    <property type="entry name" value="MISSHAPEN LIKE KINASE 1"/>
    <property type="match status" value="1"/>
</dbReference>
<dbReference type="Gene3D" id="2.40.50.140">
    <property type="entry name" value="Nucleic acid-binding proteins"/>
    <property type="match status" value="1"/>
</dbReference>
<dbReference type="InterPro" id="IPR038526">
    <property type="entry name" value="Ribosomal_eL22_sf"/>
</dbReference>
<feature type="region of interest" description="Disordered" evidence="19">
    <location>
        <begin position="400"/>
        <end position="549"/>
    </location>
</feature>
<dbReference type="Gene3D" id="1.10.510.10">
    <property type="entry name" value="Transferase(Phosphotransferase) domain 1"/>
    <property type="match status" value="1"/>
</dbReference>